<evidence type="ECO:0000259" key="9">
    <source>
        <dbReference type="PROSITE" id="PS50109"/>
    </source>
</evidence>
<dbReference type="Gene3D" id="1.10.155.10">
    <property type="entry name" value="Chemotaxis receptor methyltransferase CheR, N-terminal domain"/>
    <property type="match status" value="1"/>
</dbReference>
<dbReference type="InterPro" id="IPR001789">
    <property type="entry name" value="Sig_transdc_resp-reg_receiver"/>
</dbReference>
<evidence type="ECO:0000259" key="14">
    <source>
        <dbReference type="PROSITE" id="PS50123"/>
    </source>
</evidence>
<feature type="domain" description="PAC" evidence="12">
    <location>
        <begin position="1045"/>
        <end position="1099"/>
    </location>
</feature>
<name>A0ABP8MSN8_9BACT</name>
<dbReference type="InterPro" id="IPR003594">
    <property type="entry name" value="HATPase_dom"/>
</dbReference>
<dbReference type="SUPFAM" id="SSF55785">
    <property type="entry name" value="PYP-like sensor domain (PAS domain)"/>
    <property type="match status" value="3"/>
</dbReference>
<feature type="domain" description="CheR-type methyltransferase" evidence="14">
    <location>
        <begin position="224"/>
        <end position="484"/>
    </location>
</feature>
<evidence type="ECO:0000313" key="15">
    <source>
        <dbReference type="EMBL" id="GAA4453665.1"/>
    </source>
</evidence>
<dbReference type="InterPro" id="IPR035965">
    <property type="entry name" value="PAS-like_dom_sf"/>
</dbReference>
<dbReference type="SUPFAM" id="SSF55874">
    <property type="entry name" value="ATPase domain of HSP90 chaperone/DNA topoisomerase II/histidine kinase"/>
    <property type="match status" value="1"/>
</dbReference>
<evidence type="ECO:0000259" key="11">
    <source>
        <dbReference type="PROSITE" id="PS50112"/>
    </source>
</evidence>
<dbReference type="SMART" id="SM00091">
    <property type="entry name" value="PAS"/>
    <property type="match status" value="3"/>
</dbReference>
<evidence type="ECO:0000256" key="1">
    <source>
        <dbReference type="ARBA" id="ARBA00000085"/>
    </source>
</evidence>
<feature type="domain" description="PAS" evidence="11">
    <location>
        <begin position="978"/>
        <end position="1044"/>
    </location>
</feature>
<evidence type="ECO:0008006" key="17">
    <source>
        <dbReference type="Google" id="ProtNLM"/>
    </source>
</evidence>
<dbReference type="PANTHER" id="PTHR24422:SF27">
    <property type="entry name" value="PROTEIN-GLUTAMATE O-METHYLTRANSFERASE"/>
    <property type="match status" value="1"/>
</dbReference>
<dbReference type="SUPFAM" id="SSF52738">
    <property type="entry name" value="Methylesterase CheB, C-terminal domain"/>
    <property type="match status" value="1"/>
</dbReference>
<dbReference type="InterPro" id="IPR035909">
    <property type="entry name" value="CheB_C"/>
</dbReference>
<dbReference type="Pfam" id="PF13426">
    <property type="entry name" value="PAS_9"/>
    <property type="match status" value="1"/>
</dbReference>
<dbReference type="PRINTS" id="PR00996">
    <property type="entry name" value="CHERMTFRASE"/>
</dbReference>
<feature type="domain" description="Response regulatory" evidence="10">
    <location>
        <begin position="1369"/>
        <end position="1488"/>
    </location>
</feature>
<sequence>MEEISSRLSPQPDSVPTKKCYVVGIGASAGGLEALESFFQEMPAHSGMAFVVIQHLSPDFKSHMGELISRKTGIPVLEVEDGTQVQPDSIYLLPAKMEMEISGGRLRLTKRNPERSFSHPIDKFFCSLAKDQQQHAVAVVLSGTGSDGSRGIRDIHESGGLVISQDQASAKFDGMPISAQETGLVNLVLPPSGMAKALVRYVQGDITRDDLSEDQLPTSSLAGIDRIFQLLNQAFGIDFSQYKSSTVGRRLQRRFDMLQIRRFEDYVAYIEDHPNELSDLYRDLLVGVTQFFRDPEAYETLAKKVIPKIFDANSITKTVRAWVAGCASGEEAYSIAILLDEERRKRNATFDIKIFATDAHPSSIQTAARGIFSADALADMSEERRVQYFRRDHDRYQVSPQLRQMIVFAPHNVISDAPFTQMDLVTCRNLLIYLQSPAQAKALSLFHFALKTNGTLFLGPSESPGDLSDEFQVINTHWRIYSKRRDLRMPPGSDLPLTPRTEKFSSISLAPTMRQSNRVDSKLLGIYDALLNQKMGCSILIEHNGQILHVFGGAEKYLQYSSGRPSSHVLDAIVPRIKSSLSAALHHTAKKQETVKFKVSPLQAEENATELVIAVEPIRDQPSGFDNFLISFTEEASPLSATWQNRIAEHVVDSPNDHQGDRVTVLESELQQSQQNLQATIEEMETSNEELQAANEELVASNEELQSTNEELHSVNEELYTVNAEHQRRVVELAEANADMDNLLATTRVGVVFLDHDFCIRRYTPQIAEILRIQEQDIGRSIEDFSHRLRRDNLIEDLHQVLQTKQELEAKVSDPAGHALLLRAVPYLSDNEVQGVVLTLIDITSLSAAEAQLERFKFMTETASDLVFLADPQGQFHYVNPSMCDTLRSDRDELLKMTLMDVQCDLEESDYQKLFADAGNKHLKPFQSDWKLSDGSLIPMEISVASLQIEDQRYLCANARDISDRRAAELEMRLQHLAIESTQNGIVITDATAEDNPITYANPGFLHLTGYDREEVVGVNCRFLQGDDSDPDIRAQLRAAISAGQSCHVTLRNYRKDGTPFWNDLQITPVFDERDRLVNFVGVQNDITDRMKVQEALQLANQEAKAASEAKNSFMANMSHELRTPMTAMLGFADMLSEELNDEPSLEKVTTIKRNGEYLLALLNDILDLSKIESGKMEIHPQTLSVRKLLGEVQELMQVRASEEGVPLTFDWSLDSPAEITADAVRVRQVLVNLISNALKFTDEGHVRVEISMNEETTPATIAIAVRDTGIGIHESHLAELFTPFSNTGAARRRRYGGTGLGLSISKRLAEGMGGQITVESELGVGSCFTFTLPLTPDQALNVRTLASEEPATEHAETKRGTFPKFSARVLLADDRRDIWRIGKYFLEKCGADVTVVEDGLQAVEETQRAHKEQRPFDLILMDMQMPVMTGQEAVAEIRELGFKTPIIALTADAMEGEREACIAMGCDDYFPKPIDGVKLMNLVAFYLAETR</sequence>
<dbReference type="SMART" id="SM00138">
    <property type="entry name" value="MeTrc"/>
    <property type="match status" value="1"/>
</dbReference>
<evidence type="ECO:0000256" key="2">
    <source>
        <dbReference type="ARBA" id="ARBA00001541"/>
    </source>
</evidence>
<dbReference type="RefSeq" id="WP_345322442.1">
    <property type="nucleotide sequence ID" value="NZ_BAABGA010000031.1"/>
</dbReference>
<dbReference type="CDD" id="cd17546">
    <property type="entry name" value="REC_hyHK_CKI1_RcsC-like"/>
    <property type="match status" value="1"/>
</dbReference>
<keyword evidence="3" id="KW-0489">Methyltransferase</keyword>
<keyword evidence="7" id="KW-0597">Phosphoprotein</keyword>
<dbReference type="InterPro" id="IPR003661">
    <property type="entry name" value="HisK_dim/P_dom"/>
</dbReference>
<dbReference type="NCBIfam" id="TIGR00229">
    <property type="entry name" value="sensory_box"/>
    <property type="match status" value="2"/>
</dbReference>
<dbReference type="Gene3D" id="3.40.50.2300">
    <property type="match status" value="1"/>
</dbReference>
<dbReference type="Pfam" id="PF03705">
    <property type="entry name" value="CheR_N"/>
    <property type="match status" value="1"/>
</dbReference>
<dbReference type="InterPro" id="IPR036804">
    <property type="entry name" value="CheR_N_sf"/>
</dbReference>
<evidence type="ECO:0000256" key="4">
    <source>
        <dbReference type="ARBA" id="ARBA00022679"/>
    </source>
</evidence>
<reference evidence="16" key="1">
    <citation type="journal article" date="2019" name="Int. J. Syst. Evol. Microbiol.">
        <title>The Global Catalogue of Microorganisms (GCM) 10K type strain sequencing project: providing services to taxonomists for standard genome sequencing and annotation.</title>
        <authorList>
            <consortium name="The Broad Institute Genomics Platform"/>
            <consortium name="The Broad Institute Genome Sequencing Center for Infectious Disease"/>
            <person name="Wu L."/>
            <person name="Ma J."/>
        </authorList>
    </citation>
    <scope>NUCLEOTIDE SEQUENCE [LARGE SCALE GENOMIC DNA]</scope>
    <source>
        <strain evidence="16">JCM 17759</strain>
    </source>
</reference>
<dbReference type="Pfam" id="PF01339">
    <property type="entry name" value="CheB_methylest"/>
    <property type="match status" value="1"/>
</dbReference>
<evidence type="ECO:0000259" key="13">
    <source>
        <dbReference type="PROSITE" id="PS50122"/>
    </source>
</evidence>
<keyword evidence="4" id="KW-0808">Transferase</keyword>
<dbReference type="InterPro" id="IPR000700">
    <property type="entry name" value="PAS-assoc_C"/>
</dbReference>
<feature type="active site" evidence="6">
    <location>
        <position position="28"/>
    </location>
</feature>
<dbReference type="SMART" id="SM00086">
    <property type="entry name" value="PAC"/>
    <property type="match status" value="3"/>
</dbReference>
<dbReference type="PROSITE" id="PS50110">
    <property type="entry name" value="RESPONSE_REGULATORY"/>
    <property type="match status" value="1"/>
</dbReference>
<dbReference type="InterPro" id="IPR050903">
    <property type="entry name" value="Bact_Chemotaxis_MeTrfase"/>
</dbReference>
<dbReference type="PROSITE" id="PS50112">
    <property type="entry name" value="PAS"/>
    <property type="match status" value="2"/>
</dbReference>
<dbReference type="Gene3D" id="3.30.450.20">
    <property type="entry name" value="PAS domain"/>
    <property type="match status" value="3"/>
</dbReference>
<dbReference type="Pfam" id="PF00989">
    <property type="entry name" value="PAS"/>
    <property type="match status" value="1"/>
</dbReference>
<feature type="active site" evidence="6">
    <location>
        <position position="147"/>
    </location>
</feature>
<dbReference type="SUPFAM" id="SSF47384">
    <property type="entry name" value="Homodimeric domain of signal transducing histidine kinase"/>
    <property type="match status" value="1"/>
</dbReference>
<keyword evidence="5" id="KW-0949">S-adenosyl-L-methionine</keyword>
<dbReference type="InterPro" id="IPR036097">
    <property type="entry name" value="HisK_dim/P_sf"/>
</dbReference>
<proteinExistence type="predicted"/>
<dbReference type="InterPro" id="IPR001610">
    <property type="entry name" value="PAC"/>
</dbReference>
<evidence type="ECO:0000259" key="12">
    <source>
        <dbReference type="PROSITE" id="PS50113"/>
    </source>
</evidence>
<dbReference type="PROSITE" id="PS50109">
    <property type="entry name" value="HIS_KIN"/>
    <property type="match status" value="1"/>
</dbReference>
<dbReference type="Gene3D" id="3.30.565.10">
    <property type="entry name" value="Histidine kinase-like ATPase, C-terminal domain"/>
    <property type="match status" value="1"/>
</dbReference>
<gene>
    <name evidence="15" type="ORF">GCM10023156_24930</name>
</gene>
<dbReference type="Pfam" id="PF00072">
    <property type="entry name" value="Response_reg"/>
    <property type="match status" value="1"/>
</dbReference>
<dbReference type="SMART" id="SM00448">
    <property type="entry name" value="REC"/>
    <property type="match status" value="1"/>
</dbReference>
<dbReference type="PROSITE" id="PS50113">
    <property type="entry name" value="PAC"/>
    <property type="match status" value="1"/>
</dbReference>
<accession>A0ABP8MSN8</accession>
<dbReference type="InterPro" id="IPR000673">
    <property type="entry name" value="Sig_transdc_resp-reg_Me-estase"/>
</dbReference>
<dbReference type="InterPro" id="IPR029063">
    <property type="entry name" value="SAM-dependent_MTases_sf"/>
</dbReference>
<keyword evidence="8" id="KW-0175">Coiled coil</keyword>
<dbReference type="InterPro" id="IPR013767">
    <property type="entry name" value="PAS_fold"/>
</dbReference>
<dbReference type="CDD" id="cd00082">
    <property type="entry name" value="HisKA"/>
    <property type="match status" value="1"/>
</dbReference>
<dbReference type="Gene3D" id="1.10.287.130">
    <property type="match status" value="1"/>
</dbReference>
<keyword evidence="6" id="KW-0145">Chemotaxis</keyword>
<dbReference type="InterPro" id="IPR000780">
    <property type="entry name" value="CheR_MeTrfase"/>
</dbReference>
<dbReference type="SUPFAM" id="SSF52172">
    <property type="entry name" value="CheY-like"/>
    <property type="match status" value="1"/>
</dbReference>
<feature type="active site" evidence="6">
    <location>
        <position position="55"/>
    </location>
</feature>
<dbReference type="Pfam" id="PF00512">
    <property type="entry name" value="HisKA"/>
    <property type="match status" value="1"/>
</dbReference>
<feature type="modified residue" description="4-aspartylphosphate" evidence="7">
    <location>
        <position position="1423"/>
    </location>
</feature>
<dbReference type="Proteomes" id="UP001500840">
    <property type="component" value="Unassembled WGS sequence"/>
</dbReference>
<dbReference type="Gene3D" id="3.40.50.150">
    <property type="entry name" value="Vaccinia Virus protein VP39"/>
    <property type="match status" value="1"/>
</dbReference>
<organism evidence="15 16">
    <name type="scientific">Novipirellula rosea</name>
    <dbReference type="NCBI Taxonomy" id="1031540"/>
    <lineage>
        <taxon>Bacteria</taxon>
        <taxon>Pseudomonadati</taxon>
        <taxon>Planctomycetota</taxon>
        <taxon>Planctomycetia</taxon>
        <taxon>Pirellulales</taxon>
        <taxon>Pirellulaceae</taxon>
        <taxon>Novipirellula</taxon>
    </lineage>
</organism>
<dbReference type="SMART" id="SM00388">
    <property type="entry name" value="HisKA"/>
    <property type="match status" value="1"/>
</dbReference>
<dbReference type="CDD" id="cd00130">
    <property type="entry name" value="PAS"/>
    <property type="match status" value="3"/>
</dbReference>
<dbReference type="PROSITE" id="PS50122">
    <property type="entry name" value="CHEB"/>
    <property type="match status" value="1"/>
</dbReference>
<dbReference type="InterPro" id="IPR011006">
    <property type="entry name" value="CheY-like_superfamily"/>
</dbReference>
<dbReference type="SUPFAM" id="SSF53335">
    <property type="entry name" value="S-adenosyl-L-methionine-dependent methyltransferases"/>
    <property type="match status" value="1"/>
</dbReference>
<dbReference type="Gene3D" id="3.40.50.180">
    <property type="entry name" value="Methylesterase CheB, C-terminal domain"/>
    <property type="match status" value="1"/>
</dbReference>
<dbReference type="CDD" id="cd16434">
    <property type="entry name" value="CheB-CheR_fusion"/>
    <property type="match status" value="1"/>
</dbReference>
<dbReference type="PROSITE" id="PS50123">
    <property type="entry name" value="CHER"/>
    <property type="match status" value="1"/>
</dbReference>
<feature type="domain" description="Histidine kinase" evidence="9">
    <location>
        <begin position="1117"/>
        <end position="1337"/>
    </location>
</feature>
<keyword evidence="6" id="KW-0378">Hydrolase</keyword>
<evidence type="ECO:0000259" key="10">
    <source>
        <dbReference type="PROSITE" id="PS50110"/>
    </source>
</evidence>
<dbReference type="Pfam" id="PF01739">
    <property type="entry name" value="CheR"/>
    <property type="match status" value="1"/>
</dbReference>
<keyword evidence="16" id="KW-1185">Reference proteome</keyword>
<evidence type="ECO:0000313" key="16">
    <source>
        <dbReference type="Proteomes" id="UP001500840"/>
    </source>
</evidence>
<evidence type="ECO:0000256" key="7">
    <source>
        <dbReference type="PROSITE-ProRule" id="PRU00169"/>
    </source>
</evidence>
<evidence type="ECO:0000256" key="5">
    <source>
        <dbReference type="ARBA" id="ARBA00022691"/>
    </source>
</evidence>
<feature type="coiled-coil region" evidence="8">
    <location>
        <begin position="663"/>
        <end position="718"/>
    </location>
</feature>
<dbReference type="SMART" id="SM00387">
    <property type="entry name" value="HATPase_c"/>
    <property type="match status" value="1"/>
</dbReference>
<dbReference type="PANTHER" id="PTHR24422">
    <property type="entry name" value="CHEMOTAXIS PROTEIN METHYLTRANSFERASE"/>
    <property type="match status" value="1"/>
</dbReference>
<dbReference type="Pfam" id="PF13596">
    <property type="entry name" value="PAS_10"/>
    <property type="match status" value="1"/>
</dbReference>
<evidence type="ECO:0000256" key="3">
    <source>
        <dbReference type="ARBA" id="ARBA00022603"/>
    </source>
</evidence>
<dbReference type="InterPro" id="IPR022641">
    <property type="entry name" value="CheR_N"/>
</dbReference>
<dbReference type="SUPFAM" id="SSF47757">
    <property type="entry name" value="Chemotaxis receptor methyltransferase CheR, N-terminal domain"/>
    <property type="match status" value="1"/>
</dbReference>
<feature type="domain" description="PAS" evidence="11">
    <location>
        <begin position="852"/>
        <end position="895"/>
    </location>
</feature>
<protein>
    <recommendedName>
        <fullName evidence="17">Protein-glutamate O-methyltransferase</fullName>
    </recommendedName>
</protein>
<dbReference type="InterPro" id="IPR022642">
    <property type="entry name" value="CheR_C"/>
</dbReference>
<dbReference type="InterPro" id="IPR005467">
    <property type="entry name" value="His_kinase_dom"/>
</dbReference>
<comment type="catalytic activity">
    <reaction evidence="1">
        <text>ATP + protein L-histidine = ADP + protein N-phospho-L-histidine.</text>
        <dbReference type="EC" id="2.7.13.3"/>
    </reaction>
</comment>
<dbReference type="CDD" id="cd16922">
    <property type="entry name" value="HATPase_EvgS-ArcB-TorS-like"/>
    <property type="match status" value="1"/>
</dbReference>
<dbReference type="EMBL" id="BAABGA010000031">
    <property type="protein sequence ID" value="GAA4453665.1"/>
    <property type="molecule type" value="Genomic_DNA"/>
</dbReference>
<dbReference type="InterPro" id="IPR036890">
    <property type="entry name" value="HATPase_C_sf"/>
</dbReference>
<feature type="domain" description="CheB-type methylesterase" evidence="13">
    <location>
        <begin position="16"/>
        <end position="205"/>
    </location>
</feature>
<comment type="caution">
    <text evidence="15">The sequence shown here is derived from an EMBL/GenBank/DDBJ whole genome shotgun (WGS) entry which is preliminary data.</text>
</comment>
<evidence type="ECO:0000256" key="8">
    <source>
        <dbReference type="SAM" id="Coils"/>
    </source>
</evidence>
<dbReference type="Pfam" id="PF02518">
    <property type="entry name" value="HATPase_c"/>
    <property type="match status" value="1"/>
</dbReference>
<dbReference type="InterPro" id="IPR000014">
    <property type="entry name" value="PAS"/>
</dbReference>
<comment type="catalytic activity">
    <reaction evidence="2">
        <text>L-glutamyl-[protein] + S-adenosyl-L-methionine = [protein]-L-glutamate 5-O-methyl ester + S-adenosyl-L-homocysteine</text>
        <dbReference type="Rhea" id="RHEA:24452"/>
        <dbReference type="Rhea" id="RHEA-COMP:10208"/>
        <dbReference type="Rhea" id="RHEA-COMP:10311"/>
        <dbReference type="ChEBI" id="CHEBI:29973"/>
        <dbReference type="ChEBI" id="CHEBI:57856"/>
        <dbReference type="ChEBI" id="CHEBI:59789"/>
        <dbReference type="ChEBI" id="CHEBI:82795"/>
        <dbReference type="EC" id="2.1.1.80"/>
    </reaction>
</comment>
<evidence type="ECO:0000256" key="6">
    <source>
        <dbReference type="PROSITE-ProRule" id="PRU00050"/>
    </source>
</evidence>